<organism evidence="2 3">
    <name type="scientific">Aquilegia coerulea</name>
    <name type="common">Rocky mountain columbine</name>
    <dbReference type="NCBI Taxonomy" id="218851"/>
    <lineage>
        <taxon>Eukaryota</taxon>
        <taxon>Viridiplantae</taxon>
        <taxon>Streptophyta</taxon>
        <taxon>Embryophyta</taxon>
        <taxon>Tracheophyta</taxon>
        <taxon>Spermatophyta</taxon>
        <taxon>Magnoliopsida</taxon>
        <taxon>Ranunculales</taxon>
        <taxon>Ranunculaceae</taxon>
        <taxon>Thalictroideae</taxon>
        <taxon>Aquilegia</taxon>
    </lineage>
</organism>
<dbReference type="PANTHER" id="PTHR34223">
    <property type="entry name" value="OS11G0201299 PROTEIN"/>
    <property type="match status" value="1"/>
</dbReference>
<dbReference type="CDD" id="cd22160">
    <property type="entry name" value="F-box_AtFBL13-like"/>
    <property type="match status" value="1"/>
</dbReference>
<dbReference type="PROSITE" id="PS50181">
    <property type="entry name" value="FBOX"/>
    <property type="match status" value="1"/>
</dbReference>
<evidence type="ECO:0000313" key="2">
    <source>
        <dbReference type="EMBL" id="PIA54993.1"/>
    </source>
</evidence>
<accession>A0A2G5EGX0</accession>
<dbReference type="Pfam" id="PF08387">
    <property type="entry name" value="FBD"/>
    <property type="match status" value="1"/>
</dbReference>
<dbReference type="InterPro" id="IPR032675">
    <property type="entry name" value="LRR_dom_sf"/>
</dbReference>
<dbReference type="Proteomes" id="UP000230069">
    <property type="component" value="Unassembled WGS sequence"/>
</dbReference>
<dbReference type="SUPFAM" id="SSF81383">
    <property type="entry name" value="F-box domain"/>
    <property type="match status" value="1"/>
</dbReference>
<dbReference type="InterPro" id="IPR053197">
    <property type="entry name" value="F-box_SCFL_complex_component"/>
</dbReference>
<gene>
    <name evidence="2" type="ORF">AQUCO_00800017v1</name>
</gene>
<dbReference type="SUPFAM" id="SSF52047">
    <property type="entry name" value="RNI-like"/>
    <property type="match status" value="1"/>
</dbReference>
<dbReference type="Gene3D" id="3.80.10.10">
    <property type="entry name" value="Ribonuclease Inhibitor"/>
    <property type="match status" value="1"/>
</dbReference>
<dbReference type="Gene3D" id="1.20.1280.50">
    <property type="match status" value="1"/>
</dbReference>
<dbReference type="InterPro" id="IPR001810">
    <property type="entry name" value="F-box_dom"/>
</dbReference>
<sequence>GAWNLGYRCSKNLIQGLLRVETKITIKSMEAARKKPSSSCGGGVVDDRLSNLPDEILHHIMSFLDMMYVVKTSILAKRWRYLWTSLPIIRFIDDGYHDHPYTHENFSKFVTNVLLRGGNSKITKLSVVSYTDCGMNSWLSIAVKRNVEHLRLNFFDIYKELELPYCVFNCKSLKSLCLGLDAGSRIMEDDVYLILPDVIDLPLLSTLSIHSICGMCTSKINKFISGCPLLERLEINDCKLDDSGAEVDIEISSVKLKHLVIQSCYVEEKDFDMWLYKLIVYAPNLISFTCTNSGFNNYHLQNLSSLEVADLDMQVIDIDADYDSEDGEEEETRCMMKILQGLSSVKSLTLHSTVLMEIGKGLDTLEWSTVSFDNLRSLQVTTVTSEDDLMAIEYMLENSPYVENLFIKSNFWNEKYSVNVAEYWSDELSLQHLKCIEVVDVKGVANELELLKTLLKKATALEKMTVFRCKTFFSRNTSPANKEDSQWQCFTDELLKCPRASSNVEINCFLNPNNDI</sequence>
<protein>
    <recommendedName>
        <fullName evidence="1">F-box domain-containing protein</fullName>
    </recommendedName>
</protein>
<name>A0A2G5EGX0_AQUCA</name>
<dbReference type="SMART" id="SM00256">
    <property type="entry name" value="FBOX"/>
    <property type="match status" value="1"/>
</dbReference>
<dbReference type="PANTHER" id="PTHR34223:SF51">
    <property type="entry name" value="OS06G0556300 PROTEIN"/>
    <property type="match status" value="1"/>
</dbReference>
<reference evidence="2 3" key="1">
    <citation type="submission" date="2017-09" db="EMBL/GenBank/DDBJ databases">
        <title>WGS assembly of Aquilegia coerulea Goldsmith.</title>
        <authorList>
            <person name="Hodges S."/>
            <person name="Kramer E."/>
            <person name="Nordborg M."/>
            <person name="Tomkins J."/>
            <person name="Borevitz J."/>
            <person name="Derieg N."/>
            <person name="Yan J."/>
            <person name="Mihaltcheva S."/>
            <person name="Hayes R.D."/>
            <person name="Rokhsar D."/>
        </authorList>
    </citation>
    <scope>NUCLEOTIDE SEQUENCE [LARGE SCALE GENOMIC DNA]</scope>
    <source>
        <strain evidence="3">cv. Goldsmith</strain>
    </source>
</reference>
<dbReference type="Pfam" id="PF24758">
    <property type="entry name" value="LRR_At5g56370"/>
    <property type="match status" value="1"/>
</dbReference>
<evidence type="ECO:0000313" key="3">
    <source>
        <dbReference type="Proteomes" id="UP000230069"/>
    </source>
</evidence>
<dbReference type="Pfam" id="PF00646">
    <property type="entry name" value="F-box"/>
    <property type="match status" value="1"/>
</dbReference>
<proteinExistence type="predicted"/>
<dbReference type="InterPro" id="IPR006566">
    <property type="entry name" value="FBD"/>
</dbReference>
<dbReference type="AlphaFoldDB" id="A0A2G5EGX0"/>
<dbReference type="EMBL" id="KZ305025">
    <property type="protein sequence ID" value="PIA54993.1"/>
    <property type="molecule type" value="Genomic_DNA"/>
</dbReference>
<evidence type="ECO:0000259" key="1">
    <source>
        <dbReference type="PROSITE" id="PS50181"/>
    </source>
</evidence>
<dbReference type="InterPro" id="IPR053781">
    <property type="entry name" value="F-box_AtFBL13-like"/>
</dbReference>
<feature type="non-terminal residue" evidence="2">
    <location>
        <position position="1"/>
    </location>
</feature>
<dbReference type="InterPro" id="IPR055411">
    <property type="entry name" value="LRR_FXL15/At3g58940/PEG3-like"/>
</dbReference>
<keyword evidence="3" id="KW-1185">Reference proteome</keyword>
<feature type="domain" description="F-box" evidence="1">
    <location>
        <begin position="46"/>
        <end position="92"/>
    </location>
</feature>
<dbReference type="InterPro" id="IPR036047">
    <property type="entry name" value="F-box-like_dom_sf"/>
</dbReference>
<dbReference type="OrthoDB" id="1848700at2759"/>